<dbReference type="RefSeq" id="WP_097651573.1">
    <property type="nucleotide sequence ID" value="NZ_LYXE01000063.1"/>
</dbReference>
<sequence length="397" mass="44569">MKILFVTPYFPYPTVAHAGGVYVFQMIKGLTERGHHVALLSLVTEAEACHLAAMKAICSRVVSIPTDPHWRHAVQYLPRHVLAPATFPGWHPKLAMVLQNLMNQETFDVVQLNWSELGQYVGLFKRKSATVLCAIDVLSTTLERDCVNEKNFVRKLWLYWYAKDAKRYENKIYPQIDHIITLSQKDHNYLMTHMRHVQASALLPGVDEALLQLSLQLHQSKDIVFVGHMQRPFNVSSVLWFYHQVFPYVRQQVPEARLLVVGADPPHTITSLTKDPGVVVTGSVERIEGFYASSRLAIVPLFVGGGIIKKAIDALAAGCPIVTTSIGVEGIAVRDEQEVLVADDAAAFGRAVVRLLHDDLLWLQLARAGRERVLRDHAWPSTIATLESIYQKVCDRA</sequence>
<reference evidence="2 3" key="1">
    <citation type="submission" date="2016-05" db="EMBL/GenBank/DDBJ databases">
        <authorList>
            <person name="Lavstsen T."/>
            <person name="Jespersen J.S."/>
        </authorList>
    </citation>
    <scope>NUCLEOTIDE SEQUENCE [LARGE SCALE GENOMIC DNA]</scope>
    <source>
        <strain evidence="2 3">B7-9</strain>
    </source>
</reference>
<dbReference type="Pfam" id="PF13439">
    <property type="entry name" value="Glyco_transf_4"/>
    <property type="match status" value="1"/>
</dbReference>
<comment type="caution">
    <text evidence="2">The sequence shown here is derived from an EMBL/GenBank/DDBJ whole genome shotgun (WGS) entry which is preliminary data.</text>
</comment>
<dbReference type="EMBL" id="LYXE01000063">
    <property type="protein sequence ID" value="PDV99810.1"/>
    <property type="molecule type" value="Genomic_DNA"/>
</dbReference>
<organism evidence="2 3">
    <name type="scientific">Candidatus Chloroploca asiatica</name>
    <dbReference type="NCBI Taxonomy" id="1506545"/>
    <lineage>
        <taxon>Bacteria</taxon>
        <taxon>Bacillati</taxon>
        <taxon>Chloroflexota</taxon>
        <taxon>Chloroflexia</taxon>
        <taxon>Chloroflexales</taxon>
        <taxon>Chloroflexineae</taxon>
        <taxon>Oscillochloridaceae</taxon>
        <taxon>Candidatus Chloroploca</taxon>
    </lineage>
</organism>
<dbReference type="PANTHER" id="PTHR12526:SF600">
    <property type="entry name" value="GLYCOSYL TRANSFERASE GROUP 1"/>
    <property type="match status" value="1"/>
</dbReference>
<gene>
    <name evidence="2" type="ORF">A9Q02_00945</name>
</gene>
<dbReference type="OrthoDB" id="9807209at2"/>
<evidence type="ECO:0000313" key="2">
    <source>
        <dbReference type="EMBL" id="PDV99810.1"/>
    </source>
</evidence>
<dbReference type="PANTHER" id="PTHR12526">
    <property type="entry name" value="GLYCOSYLTRANSFERASE"/>
    <property type="match status" value="1"/>
</dbReference>
<dbReference type="Pfam" id="PF13692">
    <property type="entry name" value="Glyco_trans_1_4"/>
    <property type="match status" value="1"/>
</dbReference>
<evidence type="ECO:0000313" key="3">
    <source>
        <dbReference type="Proteomes" id="UP000220922"/>
    </source>
</evidence>
<evidence type="ECO:0000259" key="1">
    <source>
        <dbReference type="Pfam" id="PF13439"/>
    </source>
</evidence>
<dbReference type="SUPFAM" id="SSF53756">
    <property type="entry name" value="UDP-Glycosyltransferase/glycogen phosphorylase"/>
    <property type="match status" value="1"/>
</dbReference>
<dbReference type="GO" id="GO:0016757">
    <property type="term" value="F:glycosyltransferase activity"/>
    <property type="evidence" value="ECO:0007669"/>
    <property type="project" value="TreeGrafter"/>
</dbReference>
<dbReference type="Gene3D" id="3.40.50.2000">
    <property type="entry name" value="Glycogen Phosphorylase B"/>
    <property type="match status" value="2"/>
</dbReference>
<dbReference type="AlphaFoldDB" id="A0A2H3L911"/>
<dbReference type="InterPro" id="IPR028098">
    <property type="entry name" value="Glyco_trans_4-like_N"/>
</dbReference>
<name>A0A2H3L911_9CHLR</name>
<feature type="domain" description="Glycosyltransferase subfamily 4-like N-terminal" evidence="1">
    <location>
        <begin position="20"/>
        <end position="207"/>
    </location>
</feature>
<protein>
    <recommendedName>
        <fullName evidence="1">Glycosyltransferase subfamily 4-like N-terminal domain-containing protein</fullName>
    </recommendedName>
</protein>
<keyword evidence="3" id="KW-1185">Reference proteome</keyword>
<dbReference type="CDD" id="cd03801">
    <property type="entry name" value="GT4_PimA-like"/>
    <property type="match status" value="1"/>
</dbReference>
<proteinExistence type="predicted"/>
<accession>A0A2H3L911</accession>
<dbReference type="Proteomes" id="UP000220922">
    <property type="component" value="Unassembled WGS sequence"/>
</dbReference>